<sequence length="265" mass="28602">MSKKFLVNVDLAGNELQNVVIQPLAAKPVNGKIGQIYYDTVTKKLMQHDGEDFKPLSMTSAEIVQAINAGTVKLEKSSIEGLQEMIESVQMSGADIKDQINKDSSGKKIQADQVGLDDYLKTADLTGHLEAYATNESVTGMKGTAISESKSYTDNKIKELVGAADAAHDTFGELQTILASYDQQLQHLNAIDNVAKKYSTFIGDGTATEIAINHNLNTEDVVINLIEVATKEVVVVDCKVVDANTIKVITKEPLASQAYKIVVVG</sequence>
<evidence type="ECO:0000313" key="2">
    <source>
        <dbReference type="Proteomes" id="UP000070422"/>
    </source>
</evidence>
<reference evidence="1 2" key="1">
    <citation type="submission" date="2016-01" db="EMBL/GenBank/DDBJ databases">
        <authorList>
            <person name="Oliw E.H."/>
        </authorList>
    </citation>
    <scope>NUCLEOTIDE SEQUENCE [LARGE SCALE GENOMIC DNA]</scope>
    <source>
        <strain evidence="1 2">KA00635</strain>
    </source>
</reference>
<organism evidence="1 2">
    <name type="scientific">Aerococcus christensenii</name>
    <dbReference type="NCBI Taxonomy" id="87541"/>
    <lineage>
        <taxon>Bacteria</taxon>
        <taxon>Bacillati</taxon>
        <taxon>Bacillota</taxon>
        <taxon>Bacilli</taxon>
        <taxon>Lactobacillales</taxon>
        <taxon>Aerococcaceae</taxon>
        <taxon>Aerococcus</taxon>
    </lineage>
</organism>
<gene>
    <name evidence="1" type="ORF">HMPREF3187_01548</name>
</gene>
<dbReference type="AlphaFoldDB" id="A0A133XSZ6"/>
<proteinExistence type="predicted"/>
<dbReference type="Proteomes" id="UP000070422">
    <property type="component" value="Unassembled WGS sequence"/>
</dbReference>
<evidence type="ECO:0000313" key="1">
    <source>
        <dbReference type="EMBL" id="KXB34046.1"/>
    </source>
</evidence>
<accession>A0A133XSZ6</accession>
<protein>
    <submittedName>
        <fullName evidence="1">Uncharacterized protein</fullName>
    </submittedName>
</protein>
<dbReference type="EMBL" id="LSCQ01000086">
    <property type="protein sequence ID" value="KXB34046.1"/>
    <property type="molecule type" value="Genomic_DNA"/>
</dbReference>
<name>A0A133XSZ6_9LACT</name>
<comment type="caution">
    <text evidence="1">The sequence shown here is derived from an EMBL/GenBank/DDBJ whole genome shotgun (WGS) entry which is preliminary data.</text>
</comment>
<dbReference type="RefSeq" id="WP_060937233.1">
    <property type="nucleotide sequence ID" value="NZ_JASOZP010000040.1"/>
</dbReference>
<dbReference type="PATRIC" id="fig|87541.4.peg.1535"/>